<dbReference type="EMBL" id="JXOK01000076">
    <property type="protein sequence ID" value="KIN09640.1"/>
    <property type="molecule type" value="Genomic_DNA"/>
</dbReference>
<evidence type="ECO:0000313" key="4">
    <source>
        <dbReference type="EMBL" id="KIN09640.1"/>
    </source>
</evidence>
<dbReference type="Gene3D" id="3.40.630.30">
    <property type="match status" value="1"/>
</dbReference>
<dbReference type="GO" id="GO:0016747">
    <property type="term" value="F:acyltransferase activity, transferring groups other than amino-acyl groups"/>
    <property type="evidence" value="ECO:0007669"/>
    <property type="project" value="InterPro"/>
</dbReference>
<evidence type="ECO:0000313" key="5">
    <source>
        <dbReference type="Proteomes" id="UP000031977"/>
    </source>
</evidence>
<dbReference type="OrthoDB" id="9796171at2"/>
<keyword evidence="4" id="KW-0808">Transferase</keyword>
<dbReference type="InterPro" id="IPR016181">
    <property type="entry name" value="Acyl_CoA_acyltransferase"/>
</dbReference>
<proteinExistence type="inferred from homology"/>
<protein>
    <recommendedName>
        <fullName evidence="2">Protein ElaA</fullName>
    </recommendedName>
</protein>
<comment type="caution">
    <text evidence="4">The sequence shown here is derived from an EMBL/GenBank/DDBJ whole genome shotgun (WGS) entry which is preliminary data.</text>
</comment>
<keyword evidence="5" id="KW-1185">Reference proteome</keyword>
<evidence type="ECO:0000256" key="1">
    <source>
        <dbReference type="ARBA" id="ARBA00009623"/>
    </source>
</evidence>
<dbReference type="Pfam" id="PF13673">
    <property type="entry name" value="Acetyltransf_10"/>
    <property type="match status" value="1"/>
</dbReference>
<organism evidence="4 5">
    <name type="scientific">Vibrio mytili</name>
    <dbReference type="NCBI Taxonomy" id="50718"/>
    <lineage>
        <taxon>Bacteria</taxon>
        <taxon>Pseudomonadati</taxon>
        <taxon>Pseudomonadota</taxon>
        <taxon>Gammaproteobacteria</taxon>
        <taxon>Vibrionales</taxon>
        <taxon>Vibrionaceae</taxon>
        <taxon>Vibrio</taxon>
    </lineage>
</organism>
<dbReference type="SUPFAM" id="SSF55729">
    <property type="entry name" value="Acyl-CoA N-acyltransferases (Nat)"/>
    <property type="match status" value="1"/>
</dbReference>
<dbReference type="PROSITE" id="PS51186">
    <property type="entry name" value="GNAT"/>
    <property type="match status" value="1"/>
</dbReference>
<comment type="similarity">
    <text evidence="1">Belongs to the UPF0039 (ElaA) family.</text>
</comment>
<sequence length="155" mass="17485">MLTWIALPFSQLTTHQLYELMRLRVDVFVVEQTCPYPELDGKDTLEGVYHLLGYRDEELVACARLLAAGISYENVSIGRVITKKTARGGGLGHQLLEQALLHCETLWPGQTIDIGAQQHLAQYYARHGFDAISDSYLEDGIPHIDMRREPTTNTN</sequence>
<dbReference type="STRING" id="50718.SU60_18255"/>
<dbReference type="AlphaFoldDB" id="A0A0C3I3N3"/>
<evidence type="ECO:0000259" key="3">
    <source>
        <dbReference type="PROSITE" id="PS51186"/>
    </source>
</evidence>
<reference evidence="4 5" key="1">
    <citation type="submission" date="2015-01" db="EMBL/GenBank/DDBJ databases">
        <title>Draft genome of Vibrio mytili type strain CAIM 528.</title>
        <authorList>
            <person name="Gonzalez-Castillo A."/>
            <person name="Gomez-Gil B."/>
            <person name="Enciso-Ibarra J."/>
        </authorList>
    </citation>
    <scope>NUCLEOTIDE SEQUENCE [LARGE SCALE GENOMIC DNA]</scope>
    <source>
        <strain evidence="4 5">CAIM 528</strain>
    </source>
</reference>
<dbReference type="Proteomes" id="UP000031977">
    <property type="component" value="Unassembled WGS sequence"/>
</dbReference>
<dbReference type="InterPro" id="IPR000182">
    <property type="entry name" value="GNAT_dom"/>
</dbReference>
<dbReference type="FunFam" id="3.40.630.30:FF:000035">
    <property type="entry name" value="GNAT family N-acetyltransferase"/>
    <property type="match status" value="1"/>
</dbReference>
<dbReference type="CDD" id="cd04301">
    <property type="entry name" value="NAT_SF"/>
    <property type="match status" value="1"/>
</dbReference>
<feature type="domain" description="N-acetyltransferase" evidence="3">
    <location>
        <begin position="7"/>
        <end position="151"/>
    </location>
</feature>
<dbReference type="RefSeq" id="WP_041156788.1">
    <property type="nucleotide sequence ID" value="NZ_CBCRVP010000014.1"/>
</dbReference>
<gene>
    <name evidence="4" type="ORF">SU60_18255</name>
</gene>
<accession>A0A0C3I3N3</accession>
<evidence type="ECO:0000256" key="2">
    <source>
        <dbReference type="ARBA" id="ARBA00072224"/>
    </source>
</evidence>
<name>A0A0C3I3N3_9VIBR</name>